<reference evidence="1 2" key="1">
    <citation type="journal article" date="2013" name="Front. Plant Sci.">
        <title>The Reference Genome of the Halophytic Plant Eutrema salsugineum.</title>
        <authorList>
            <person name="Yang R."/>
            <person name="Jarvis D.E."/>
            <person name="Chen H."/>
            <person name="Beilstein M.A."/>
            <person name="Grimwood J."/>
            <person name="Jenkins J."/>
            <person name="Shu S."/>
            <person name="Prochnik S."/>
            <person name="Xin M."/>
            <person name="Ma C."/>
            <person name="Schmutz J."/>
            <person name="Wing R.A."/>
            <person name="Mitchell-Olds T."/>
            <person name="Schumaker K.S."/>
            <person name="Wang X."/>
        </authorList>
    </citation>
    <scope>NUCLEOTIDE SEQUENCE [LARGE SCALE GENOMIC DNA]</scope>
</reference>
<sequence>MASQSIRLSAQQKSFHLLNKIEGDFCNHEIIARLVQRPEISKKETYSWVFNSCSSTPSQTQFKASSQQTVCSATKTTSRRTQFTG</sequence>
<organism evidence="1 2">
    <name type="scientific">Eutrema salsugineum</name>
    <name type="common">Saltwater cress</name>
    <name type="synonym">Sisymbrium salsugineum</name>
    <dbReference type="NCBI Taxonomy" id="72664"/>
    <lineage>
        <taxon>Eukaryota</taxon>
        <taxon>Viridiplantae</taxon>
        <taxon>Streptophyta</taxon>
        <taxon>Embryophyta</taxon>
        <taxon>Tracheophyta</taxon>
        <taxon>Spermatophyta</taxon>
        <taxon>Magnoliopsida</taxon>
        <taxon>eudicotyledons</taxon>
        <taxon>Gunneridae</taxon>
        <taxon>Pentapetalae</taxon>
        <taxon>rosids</taxon>
        <taxon>malvids</taxon>
        <taxon>Brassicales</taxon>
        <taxon>Brassicaceae</taxon>
        <taxon>Eutremeae</taxon>
        <taxon>Eutrema</taxon>
    </lineage>
</organism>
<dbReference type="EMBL" id="KI517537">
    <property type="protein sequence ID" value="ESQ38722.1"/>
    <property type="molecule type" value="Genomic_DNA"/>
</dbReference>
<protein>
    <submittedName>
        <fullName evidence="1">Uncharacterized protein</fullName>
    </submittedName>
</protein>
<dbReference type="KEGG" id="eus:EUTSA_v10029096mg"/>
<keyword evidence="2" id="KW-1185">Reference proteome</keyword>
<proteinExistence type="predicted"/>
<dbReference type="Gramene" id="ESQ38722">
    <property type="protein sequence ID" value="ESQ38722"/>
    <property type="gene ID" value="EUTSA_v10029096mg"/>
</dbReference>
<evidence type="ECO:0000313" key="2">
    <source>
        <dbReference type="Proteomes" id="UP000030689"/>
    </source>
</evidence>
<evidence type="ECO:0000313" key="1">
    <source>
        <dbReference type="EMBL" id="ESQ38722.1"/>
    </source>
</evidence>
<dbReference type="AlphaFoldDB" id="V4L8M8"/>
<dbReference type="Proteomes" id="UP000030689">
    <property type="component" value="Unassembled WGS sequence"/>
</dbReference>
<accession>V4L8M8</accession>
<name>V4L8M8_EUTSA</name>
<gene>
    <name evidence="1" type="ORF">EUTSA_v10029096mg</name>
</gene>